<sequence>MGALCNSVCQCLLVPLSSSRFVLSFLQILYTPPSLITIKTTEVPLEEEPPISATVPNFEPPFVGVNRDFSNRLPQYLSDITDGLNARPSLPFSFSSSPVRRRPLALASCWAARRAIPWASLKWWPAPVLSGVLCALCSAQPVQLIGPQGPVVAYIAALYPLAKMLGLPFLQLYASAGLCASAFLALFALVSASNVVQHLTRWTDEIFSVLVSTIFLVQAVTDVSTTFAAAGPPVTALLTLVSCSLTFGTAMMLRSLNRTNYLTQSIRKNLANFAPAVGVVIGSLATRVARLNWGAALPALQLPSEFVTSSGRPWLLSLATTTPSKLWMGALPAGLAAAILLYLDQTITARLVGQTTNRRGTLP</sequence>
<dbReference type="Proteomes" id="UP001153069">
    <property type="component" value="Unassembled WGS sequence"/>
</dbReference>
<feature type="transmembrane region" description="Helical" evidence="5">
    <location>
        <begin position="170"/>
        <end position="190"/>
    </location>
</feature>
<dbReference type="GO" id="GO:0050801">
    <property type="term" value="P:monoatomic ion homeostasis"/>
    <property type="evidence" value="ECO:0007669"/>
    <property type="project" value="TreeGrafter"/>
</dbReference>
<feature type="transmembrane region" description="Helical" evidence="5">
    <location>
        <begin position="326"/>
        <end position="343"/>
    </location>
</feature>
<evidence type="ECO:0000259" key="6">
    <source>
        <dbReference type="Pfam" id="PF00955"/>
    </source>
</evidence>
<evidence type="ECO:0000256" key="3">
    <source>
        <dbReference type="ARBA" id="ARBA00022989"/>
    </source>
</evidence>
<evidence type="ECO:0000256" key="2">
    <source>
        <dbReference type="ARBA" id="ARBA00022692"/>
    </source>
</evidence>
<comment type="caution">
    <text evidence="7">The sequence shown here is derived from an EMBL/GenBank/DDBJ whole genome shotgun (WGS) entry which is preliminary data.</text>
</comment>
<evidence type="ECO:0000256" key="4">
    <source>
        <dbReference type="ARBA" id="ARBA00023136"/>
    </source>
</evidence>
<comment type="subcellular location">
    <subcellularLocation>
        <location evidence="1">Membrane</location>
        <topology evidence="1">Multi-pass membrane protein</topology>
    </subcellularLocation>
</comment>
<feature type="domain" description="Bicarbonate transporter-like transmembrane" evidence="6">
    <location>
        <begin position="234"/>
        <end position="357"/>
    </location>
</feature>
<dbReference type="Pfam" id="PF00955">
    <property type="entry name" value="HCO3_cotransp"/>
    <property type="match status" value="2"/>
</dbReference>
<keyword evidence="3 5" id="KW-1133">Transmembrane helix</keyword>
<dbReference type="GO" id="GO:0006820">
    <property type="term" value="P:monoatomic anion transport"/>
    <property type="evidence" value="ECO:0007669"/>
    <property type="project" value="InterPro"/>
</dbReference>
<proteinExistence type="predicted"/>
<keyword evidence="2 5" id="KW-0812">Transmembrane</keyword>
<dbReference type="InterPro" id="IPR003020">
    <property type="entry name" value="HCO3_transpt_euk"/>
</dbReference>
<keyword evidence="4 5" id="KW-0472">Membrane</keyword>
<evidence type="ECO:0000313" key="8">
    <source>
        <dbReference type="Proteomes" id="UP001153069"/>
    </source>
</evidence>
<dbReference type="AlphaFoldDB" id="A0A9N8DJP5"/>
<name>A0A9N8DJP5_9STRA</name>
<feature type="transmembrane region" description="Helical" evidence="5">
    <location>
        <begin position="202"/>
        <end position="221"/>
    </location>
</feature>
<accession>A0A9N8DJP5</accession>
<gene>
    <name evidence="7" type="ORF">SEMRO_96_G049680.1</name>
</gene>
<dbReference type="PANTHER" id="PTHR11453:SF127">
    <property type="entry name" value="SOLUTE CARRIER FAMILY 4 MEMBER 11"/>
    <property type="match status" value="1"/>
</dbReference>
<reference evidence="7" key="1">
    <citation type="submission" date="2020-06" db="EMBL/GenBank/DDBJ databases">
        <authorList>
            <consortium name="Plant Systems Biology data submission"/>
        </authorList>
    </citation>
    <scope>NUCLEOTIDE SEQUENCE</scope>
    <source>
        <strain evidence="7">D6</strain>
    </source>
</reference>
<protein>
    <submittedName>
        <fullName evidence="7">Band 3 anion transport protein</fullName>
    </submittedName>
</protein>
<feature type="domain" description="Bicarbonate transporter-like transmembrane" evidence="6">
    <location>
        <begin position="61"/>
        <end position="227"/>
    </location>
</feature>
<dbReference type="OrthoDB" id="429572at2759"/>
<dbReference type="PANTHER" id="PTHR11453">
    <property type="entry name" value="ANION EXCHANGE PROTEIN"/>
    <property type="match status" value="1"/>
</dbReference>
<feature type="transmembrane region" description="Helical" evidence="5">
    <location>
        <begin position="233"/>
        <end position="253"/>
    </location>
</feature>
<evidence type="ECO:0000256" key="1">
    <source>
        <dbReference type="ARBA" id="ARBA00004141"/>
    </source>
</evidence>
<evidence type="ECO:0000256" key="5">
    <source>
        <dbReference type="SAM" id="Phobius"/>
    </source>
</evidence>
<evidence type="ECO:0000313" key="7">
    <source>
        <dbReference type="EMBL" id="CAB9500959.1"/>
    </source>
</evidence>
<dbReference type="GO" id="GO:0005452">
    <property type="term" value="F:solute:inorganic anion antiporter activity"/>
    <property type="evidence" value="ECO:0007669"/>
    <property type="project" value="InterPro"/>
</dbReference>
<feature type="transmembrane region" description="Helical" evidence="5">
    <location>
        <begin position="273"/>
        <end position="293"/>
    </location>
</feature>
<dbReference type="InterPro" id="IPR011531">
    <property type="entry name" value="HCO3_transpt-like_TM_dom"/>
</dbReference>
<organism evidence="7 8">
    <name type="scientific">Seminavis robusta</name>
    <dbReference type="NCBI Taxonomy" id="568900"/>
    <lineage>
        <taxon>Eukaryota</taxon>
        <taxon>Sar</taxon>
        <taxon>Stramenopiles</taxon>
        <taxon>Ochrophyta</taxon>
        <taxon>Bacillariophyta</taxon>
        <taxon>Bacillariophyceae</taxon>
        <taxon>Bacillariophycidae</taxon>
        <taxon>Naviculales</taxon>
        <taxon>Naviculaceae</taxon>
        <taxon>Seminavis</taxon>
    </lineage>
</organism>
<keyword evidence="8" id="KW-1185">Reference proteome</keyword>
<dbReference type="EMBL" id="CAICTM010000095">
    <property type="protein sequence ID" value="CAB9500959.1"/>
    <property type="molecule type" value="Genomic_DNA"/>
</dbReference>
<dbReference type="GO" id="GO:0005886">
    <property type="term" value="C:plasma membrane"/>
    <property type="evidence" value="ECO:0007669"/>
    <property type="project" value="TreeGrafter"/>
</dbReference>